<dbReference type="EMBL" id="CAJVPG010000133">
    <property type="protein sequence ID" value="CAG8359431.1"/>
    <property type="molecule type" value="Genomic_DNA"/>
</dbReference>
<keyword evidence="8 15" id="KW-0732">Signal</keyword>
<dbReference type="EC" id="3.4.16.-" evidence="15"/>
<dbReference type="GO" id="GO:0006508">
    <property type="term" value="P:proteolysis"/>
    <property type="evidence" value="ECO:0007669"/>
    <property type="project" value="UniProtKB-KW"/>
</dbReference>
<organism evidence="16 17">
    <name type="scientific">Penicillium salamii</name>
    <dbReference type="NCBI Taxonomy" id="1612424"/>
    <lineage>
        <taxon>Eukaryota</taxon>
        <taxon>Fungi</taxon>
        <taxon>Dikarya</taxon>
        <taxon>Ascomycota</taxon>
        <taxon>Pezizomycotina</taxon>
        <taxon>Eurotiomycetes</taxon>
        <taxon>Eurotiomycetidae</taxon>
        <taxon>Eurotiales</taxon>
        <taxon>Aspergillaceae</taxon>
        <taxon>Penicillium</taxon>
    </lineage>
</organism>
<dbReference type="InterPro" id="IPR001563">
    <property type="entry name" value="Peptidase_S10"/>
</dbReference>
<keyword evidence="4 15" id="KW-0121">Carboxypeptidase</keyword>
<dbReference type="PANTHER" id="PTHR11802:SF190">
    <property type="entry name" value="PHEROMONE-PROCESSING CARBOXYPEPTIDASE KEX1"/>
    <property type="match status" value="1"/>
</dbReference>
<evidence type="ECO:0000256" key="15">
    <source>
        <dbReference type="RuleBase" id="RU361156"/>
    </source>
</evidence>
<evidence type="ECO:0000256" key="2">
    <source>
        <dbReference type="ARBA" id="ARBA00004393"/>
    </source>
</evidence>
<keyword evidence="13" id="KW-0325">Glycoprotein</keyword>
<comment type="similarity">
    <text evidence="3 15">Belongs to the peptidase S10 family.</text>
</comment>
<keyword evidence="11" id="KW-0333">Golgi apparatus</keyword>
<dbReference type="InterPro" id="IPR029058">
    <property type="entry name" value="AB_hydrolase_fold"/>
</dbReference>
<keyword evidence="9 15" id="KW-0378">Hydrolase</keyword>
<keyword evidence="12" id="KW-0472">Membrane</keyword>
<dbReference type="Gene3D" id="3.40.50.1820">
    <property type="entry name" value="alpha/beta hydrolase"/>
    <property type="match status" value="1"/>
</dbReference>
<dbReference type="SUPFAM" id="SSF53474">
    <property type="entry name" value="alpha/beta-Hydrolases"/>
    <property type="match status" value="1"/>
</dbReference>
<dbReference type="GO" id="GO:0004185">
    <property type="term" value="F:serine-type carboxypeptidase activity"/>
    <property type="evidence" value="ECO:0007669"/>
    <property type="project" value="UniProtKB-UniRule"/>
</dbReference>
<name>A0A9W4IUI4_9EURO</name>
<evidence type="ECO:0000256" key="3">
    <source>
        <dbReference type="ARBA" id="ARBA00009431"/>
    </source>
</evidence>
<evidence type="ECO:0000256" key="9">
    <source>
        <dbReference type="ARBA" id="ARBA00022801"/>
    </source>
</evidence>
<dbReference type="PRINTS" id="PR00724">
    <property type="entry name" value="CRBOXYPTASEC"/>
</dbReference>
<dbReference type="GO" id="GO:0072330">
    <property type="term" value="P:monocarboxylic acid biosynthetic process"/>
    <property type="evidence" value="ECO:0007669"/>
    <property type="project" value="UniProtKB-ARBA"/>
</dbReference>
<dbReference type="PROSITE" id="PS00131">
    <property type="entry name" value="CARBOXYPEPT_SER_SER"/>
    <property type="match status" value="1"/>
</dbReference>
<keyword evidence="10" id="KW-1133">Transmembrane helix</keyword>
<dbReference type="GO" id="GO:0006915">
    <property type="term" value="P:apoptotic process"/>
    <property type="evidence" value="ECO:0007669"/>
    <property type="project" value="UniProtKB-KW"/>
</dbReference>
<keyword evidence="17" id="KW-1185">Reference proteome</keyword>
<accession>A0A9W4IUI4</accession>
<keyword evidence="7" id="KW-0053">Apoptosis</keyword>
<feature type="chain" id="PRO_5041012279" description="Carboxypeptidase" evidence="15">
    <location>
        <begin position="23"/>
        <end position="529"/>
    </location>
</feature>
<evidence type="ECO:0000256" key="7">
    <source>
        <dbReference type="ARBA" id="ARBA00022703"/>
    </source>
</evidence>
<dbReference type="PANTHER" id="PTHR11802">
    <property type="entry name" value="SERINE PROTEASE FAMILY S10 SERINE CARBOXYPEPTIDASE"/>
    <property type="match status" value="1"/>
</dbReference>
<reference evidence="16" key="1">
    <citation type="submission" date="2021-07" db="EMBL/GenBank/DDBJ databases">
        <authorList>
            <person name="Branca A.L. A."/>
        </authorList>
    </citation>
    <scope>NUCLEOTIDE SEQUENCE</scope>
</reference>
<gene>
    <name evidence="16" type="ORF">PSALAMII_LOCUS3638</name>
</gene>
<protein>
    <recommendedName>
        <fullName evidence="15">Carboxypeptidase</fullName>
        <ecNumber evidence="15">3.4.16.-</ecNumber>
    </recommendedName>
</protein>
<comment type="function">
    <text evidence="14">Protease with a carboxypeptidase B-like function involved in the C-terminal processing of the lysine and arginine residues from protein precursors. Promotes cell fusion and is involved in the programmed cell death.</text>
</comment>
<dbReference type="AlphaFoldDB" id="A0A9W4IUI4"/>
<dbReference type="OrthoDB" id="443318at2759"/>
<evidence type="ECO:0000256" key="12">
    <source>
        <dbReference type="ARBA" id="ARBA00023136"/>
    </source>
</evidence>
<evidence type="ECO:0000256" key="6">
    <source>
        <dbReference type="ARBA" id="ARBA00022692"/>
    </source>
</evidence>
<comment type="caution">
    <text evidence="16">The sequence shown here is derived from an EMBL/GenBank/DDBJ whole genome shotgun (WGS) entry which is preliminary data.</text>
</comment>
<keyword evidence="6" id="KW-0812">Transmembrane</keyword>
<evidence type="ECO:0000256" key="10">
    <source>
        <dbReference type="ARBA" id="ARBA00022989"/>
    </source>
</evidence>
<evidence type="ECO:0000256" key="5">
    <source>
        <dbReference type="ARBA" id="ARBA00022670"/>
    </source>
</evidence>
<proteinExistence type="inferred from homology"/>
<evidence type="ECO:0000313" key="17">
    <source>
        <dbReference type="Proteomes" id="UP001152649"/>
    </source>
</evidence>
<sequence>MNIPAFLYFFNLLWASPSVVLSRGVNRHNVAQFKVNSLPGISSLPTSWAGRLPVPGAKKGNEIFFWLFESEKPAYDDNLIIWFNGGPGCSSLIGLATGNGPFSFDGNSTNLVRNPHSWTQLGNVLYVDQPVGTGLSTASDPYPVRDNGQVTTDFASWLVGFLDRFPHLKSKQIHLMGESYAGIYIPYIASQLVKNSSVPLNIASMSLGDGSWGNGAAMSSVATGRYIRSKSALLDIPEEILSVFAEADETCGFNGVLAESAVYPPKGKFVIPGNPEFFNLKRRRRDLTNALNAACDIGPTTPEEVRTSIFNSTCYGPCATFSTAMDYMTTKSANSSTHGCYDVYDISHDCSSISALPLLAGYFSRADVQAALHAPNSGPYSACNSTILGTLLAAESPVPPAYFILPNLVTEHNISLHLFSGEWDMLINHLGSELSLQNMTWRGAQGFSKPPNQLFYADNAAPSVTKNSQPAPATTLAAATATLKAAGTWAEERGVSYHLFREAGHSTFVNKPREMFSYVRDVVVAPRAG</sequence>
<evidence type="ECO:0000256" key="4">
    <source>
        <dbReference type="ARBA" id="ARBA00022645"/>
    </source>
</evidence>
<keyword evidence="5 15" id="KW-0645">Protease</keyword>
<evidence type="ECO:0000256" key="1">
    <source>
        <dbReference type="ARBA" id="ARBA00001003"/>
    </source>
</evidence>
<evidence type="ECO:0000256" key="8">
    <source>
        <dbReference type="ARBA" id="ARBA00022729"/>
    </source>
</evidence>
<evidence type="ECO:0000256" key="13">
    <source>
        <dbReference type="ARBA" id="ARBA00023180"/>
    </source>
</evidence>
<dbReference type="GO" id="GO:0005802">
    <property type="term" value="C:trans-Golgi network"/>
    <property type="evidence" value="ECO:0007669"/>
    <property type="project" value="TreeGrafter"/>
</dbReference>
<feature type="signal peptide" evidence="15">
    <location>
        <begin position="1"/>
        <end position="22"/>
    </location>
</feature>
<comment type="catalytic activity">
    <reaction evidence="1">
        <text>Preferential release of a C-terminal arginine or lysine residue.</text>
        <dbReference type="EC" id="3.4.16.6"/>
    </reaction>
</comment>
<dbReference type="InterPro" id="IPR018202">
    <property type="entry name" value="Ser_caboxypep_ser_AS"/>
</dbReference>
<evidence type="ECO:0000313" key="16">
    <source>
        <dbReference type="EMBL" id="CAG8359431.1"/>
    </source>
</evidence>
<comment type="subcellular location">
    <subcellularLocation>
        <location evidence="2">Golgi apparatus</location>
        <location evidence="2">trans-Golgi network membrane</location>
        <topology evidence="2">Single-pass type I membrane protein</topology>
    </subcellularLocation>
</comment>
<dbReference type="Proteomes" id="UP001152649">
    <property type="component" value="Unassembled WGS sequence"/>
</dbReference>
<evidence type="ECO:0000256" key="14">
    <source>
        <dbReference type="ARBA" id="ARBA00037042"/>
    </source>
</evidence>
<dbReference type="GO" id="GO:0017000">
    <property type="term" value="P:antibiotic biosynthetic process"/>
    <property type="evidence" value="ECO:0007669"/>
    <property type="project" value="UniProtKB-ARBA"/>
</dbReference>
<evidence type="ECO:0000256" key="11">
    <source>
        <dbReference type="ARBA" id="ARBA00023034"/>
    </source>
</evidence>
<dbReference type="Pfam" id="PF00450">
    <property type="entry name" value="Peptidase_S10"/>
    <property type="match status" value="1"/>
</dbReference>